<proteinExistence type="predicted"/>
<sequence>MPDISYPILLAVAAITWLLTFAAVLLAGVWFPWRRWSLRWWIKDFDAGLKKRARRRASMGEGRA</sequence>
<evidence type="ECO:0000313" key="3">
    <source>
        <dbReference type="Proteomes" id="UP000216020"/>
    </source>
</evidence>
<keyword evidence="1" id="KW-1133">Transmembrane helix</keyword>
<reference evidence="3" key="1">
    <citation type="submission" date="2017-05" db="EMBL/GenBank/DDBJ databases">
        <title>Complete and WGS of Bordetella genogroups.</title>
        <authorList>
            <person name="Spilker T."/>
            <person name="Lipuma J."/>
        </authorList>
    </citation>
    <scope>NUCLEOTIDE SEQUENCE [LARGE SCALE GENOMIC DNA]</scope>
    <source>
        <strain evidence="3">AU16122</strain>
    </source>
</reference>
<keyword evidence="1" id="KW-0812">Transmembrane</keyword>
<dbReference type="EMBL" id="NEVM01000005">
    <property type="protein sequence ID" value="OZI31751.1"/>
    <property type="molecule type" value="Genomic_DNA"/>
</dbReference>
<feature type="transmembrane region" description="Helical" evidence="1">
    <location>
        <begin position="6"/>
        <end position="33"/>
    </location>
</feature>
<evidence type="ECO:0000313" key="2">
    <source>
        <dbReference type="EMBL" id="OZI31751.1"/>
    </source>
</evidence>
<protein>
    <submittedName>
        <fullName evidence="2">Uncharacterized protein</fullName>
    </submittedName>
</protein>
<organism evidence="2 3">
    <name type="scientific">Bordetella genomosp. 10</name>
    <dbReference type="NCBI Taxonomy" id="1416804"/>
    <lineage>
        <taxon>Bacteria</taxon>
        <taxon>Pseudomonadati</taxon>
        <taxon>Pseudomonadota</taxon>
        <taxon>Betaproteobacteria</taxon>
        <taxon>Burkholderiales</taxon>
        <taxon>Alcaligenaceae</taxon>
        <taxon>Bordetella</taxon>
    </lineage>
</organism>
<dbReference type="AlphaFoldDB" id="A0A261S3L9"/>
<accession>A0A261S3L9</accession>
<name>A0A261S3L9_9BORD</name>
<dbReference type="RefSeq" id="WP_094856158.1">
    <property type="nucleotide sequence ID" value="NZ_NEVM01000005.1"/>
</dbReference>
<gene>
    <name evidence="2" type="ORF">CAL29_28180</name>
</gene>
<keyword evidence="3" id="KW-1185">Reference proteome</keyword>
<dbReference type="Proteomes" id="UP000216020">
    <property type="component" value="Unassembled WGS sequence"/>
</dbReference>
<evidence type="ECO:0000256" key="1">
    <source>
        <dbReference type="SAM" id="Phobius"/>
    </source>
</evidence>
<comment type="caution">
    <text evidence="2">The sequence shown here is derived from an EMBL/GenBank/DDBJ whole genome shotgun (WGS) entry which is preliminary data.</text>
</comment>
<keyword evidence="1" id="KW-0472">Membrane</keyword>